<dbReference type="Gene3D" id="3.55.50.30">
    <property type="match status" value="1"/>
</dbReference>
<gene>
    <name evidence="3" type="ORF">FBZ93_101850</name>
</gene>
<comment type="caution">
    <text evidence="3">The sequence shown here is derived from an EMBL/GenBank/DDBJ whole genome shotgun (WGS) entry which is preliminary data.</text>
</comment>
<evidence type="ECO:0000259" key="1">
    <source>
        <dbReference type="Pfam" id="PF04773"/>
    </source>
</evidence>
<dbReference type="InterPro" id="IPR032623">
    <property type="entry name" value="FecR_N"/>
</dbReference>
<evidence type="ECO:0000259" key="2">
    <source>
        <dbReference type="Pfam" id="PF16220"/>
    </source>
</evidence>
<evidence type="ECO:0000313" key="3">
    <source>
        <dbReference type="EMBL" id="TWC07557.1"/>
    </source>
</evidence>
<evidence type="ECO:0000313" key="4">
    <source>
        <dbReference type="Proteomes" id="UP000321304"/>
    </source>
</evidence>
<dbReference type="OrthoDB" id="636724at2"/>
<protein>
    <submittedName>
        <fullName evidence="3">FecR family protein</fullName>
    </submittedName>
</protein>
<keyword evidence="4" id="KW-1185">Reference proteome</keyword>
<sequence>MTTPDRDPAALRTEALDWLRRLNSGEATSADAEALDRWRTSSPAHAAEFAKAALFWNVLGDAARRAESDRAGSPSALRSGRQLVRRGFLVGGAALAASAAGALVLRPPLELWPSVAELAADYRTRTGERRQIEIEKLAAIELNTRTSLDQQALADGDVRVELITGEAAVSTHGGADRELVMIAGNGRIASREASFNIRKDGASVGVSCVAGMVTVSCQGREIAIRAGQHVVYGPQGAGDVTSIDPDAVVAWQRGLLVFRRAPLAQVIDEVNRYRPGRVILLDTVLGRRQVVANFRIDRIEDVVDFISKAMGIRTRSLPGGVVLVG</sequence>
<organism evidence="3 4">
    <name type="scientific">Bradyrhizobium macuxiense</name>
    <dbReference type="NCBI Taxonomy" id="1755647"/>
    <lineage>
        <taxon>Bacteria</taxon>
        <taxon>Pseudomonadati</taxon>
        <taxon>Pseudomonadota</taxon>
        <taxon>Alphaproteobacteria</taxon>
        <taxon>Hyphomicrobiales</taxon>
        <taxon>Nitrobacteraceae</taxon>
        <taxon>Bradyrhizobium</taxon>
    </lineage>
</organism>
<dbReference type="Gene3D" id="2.60.120.1440">
    <property type="match status" value="1"/>
</dbReference>
<name>A0A560MJK1_9BRAD</name>
<dbReference type="PANTHER" id="PTHR30273">
    <property type="entry name" value="PERIPLASMIC SIGNAL SENSOR AND SIGMA FACTOR ACTIVATOR FECR-RELATED"/>
    <property type="match status" value="1"/>
</dbReference>
<feature type="domain" description="FecR N-terminal" evidence="2">
    <location>
        <begin position="14"/>
        <end position="53"/>
    </location>
</feature>
<dbReference type="Pfam" id="PF04773">
    <property type="entry name" value="FecR"/>
    <property type="match status" value="1"/>
</dbReference>
<reference evidence="3 4" key="1">
    <citation type="submission" date="2019-06" db="EMBL/GenBank/DDBJ databases">
        <title>Genomic Encyclopedia of Type Strains, Phase IV (KMG-V): Genome sequencing to study the core and pangenomes of soil and plant-associated prokaryotes.</title>
        <authorList>
            <person name="Whitman W."/>
        </authorList>
    </citation>
    <scope>NUCLEOTIDE SEQUENCE [LARGE SCALE GENOMIC DNA]</scope>
    <source>
        <strain evidence="3 4">BR 10355</strain>
    </source>
</reference>
<dbReference type="PANTHER" id="PTHR30273:SF2">
    <property type="entry name" value="PROTEIN FECR"/>
    <property type="match status" value="1"/>
</dbReference>
<dbReference type="RefSeq" id="WP_146984671.1">
    <property type="nucleotide sequence ID" value="NZ_VITY01000001.1"/>
</dbReference>
<dbReference type="EMBL" id="VITY01000001">
    <property type="protein sequence ID" value="TWC07557.1"/>
    <property type="molecule type" value="Genomic_DNA"/>
</dbReference>
<feature type="domain" description="FecR protein" evidence="1">
    <location>
        <begin position="121"/>
        <end position="213"/>
    </location>
</feature>
<dbReference type="GO" id="GO:0016989">
    <property type="term" value="F:sigma factor antagonist activity"/>
    <property type="evidence" value="ECO:0007669"/>
    <property type="project" value="TreeGrafter"/>
</dbReference>
<dbReference type="AlphaFoldDB" id="A0A560MJK1"/>
<dbReference type="InterPro" id="IPR006860">
    <property type="entry name" value="FecR"/>
</dbReference>
<dbReference type="Pfam" id="PF16220">
    <property type="entry name" value="DUF4880"/>
    <property type="match status" value="1"/>
</dbReference>
<accession>A0A560MJK1</accession>
<dbReference type="InterPro" id="IPR012373">
    <property type="entry name" value="Ferrdict_sens_TM"/>
</dbReference>
<proteinExistence type="predicted"/>
<dbReference type="Proteomes" id="UP000321304">
    <property type="component" value="Unassembled WGS sequence"/>
</dbReference>
<dbReference type="PIRSF" id="PIRSF018266">
    <property type="entry name" value="FecR"/>
    <property type="match status" value="1"/>
</dbReference>